<feature type="region of interest" description="Disordered" evidence="1">
    <location>
        <begin position="61"/>
        <end position="111"/>
    </location>
</feature>
<reference evidence="2 3" key="1">
    <citation type="journal article" date="2013" name="Science">
        <title>Pandoraviruses: amoeba viruses with genomes up to 2.5 Mb reaching that of parasitic eukaryotes.</title>
        <authorList>
            <person name="Philippe N."/>
            <person name="Legendre M."/>
            <person name="Doutre G."/>
            <person name="Coute Y."/>
            <person name="Poirot O."/>
            <person name="Lescot M."/>
            <person name="Arslan D."/>
            <person name="Seltzer V."/>
            <person name="Bertaux L."/>
            <person name="Bruley C."/>
            <person name="Garin J."/>
            <person name="Claverie J.M."/>
            <person name="Abergel C."/>
        </authorList>
    </citation>
    <scope>NUCLEOTIDE SEQUENCE [LARGE SCALE GENOMIC DNA]</scope>
</reference>
<feature type="region of interest" description="Disordered" evidence="1">
    <location>
        <begin position="485"/>
        <end position="506"/>
    </location>
</feature>
<evidence type="ECO:0000256" key="1">
    <source>
        <dbReference type="SAM" id="MobiDB-lite"/>
    </source>
</evidence>
<accession>S4VZ71</accession>
<feature type="compositionally biased region" description="Polar residues" evidence="1">
    <location>
        <begin position="582"/>
        <end position="594"/>
    </location>
</feature>
<name>S4VZ71_9VIRU</name>
<evidence type="ECO:0000313" key="3">
    <source>
        <dbReference type="Proteomes" id="UP000204584"/>
    </source>
</evidence>
<protein>
    <submittedName>
        <fullName evidence="2">Uncharacterized protein</fullName>
    </submittedName>
</protein>
<dbReference type="RefSeq" id="YP_008438742.1">
    <property type="nucleotide sequence ID" value="NC_022098.1"/>
</dbReference>
<feature type="compositionally biased region" description="Basic residues" evidence="1">
    <location>
        <begin position="93"/>
        <end position="108"/>
    </location>
</feature>
<keyword evidence="3" id="KW-1185">Reference proteome</keyword>
<dbReference type="KEGG" id="vg:16607450"/>
<dbReference type="EMBL" id="KC977571">
    <property type="protein sequence ID" value="AGO85663.1"/>
    <property type="molecule type" value="Genomic_DNA"/>
</dbReference>
<feature type="region of interest" description="Disordered" evidence="1">
    <location>
        <begin position="582"/>
        <end position="615"/>
    </location>
</feature>
<dbReference type="GeneID" id="16607450"/>
<dbReference type="Proteomes" id="UP000204584">
    <property type="component" value="Segment"/>
</dbReference>
<gene>
    <name evidence="2" type="ORF">psal_cds_1294</name>
</gene>
<proteinExistence type="predicted"/>
<sequence length="636" mass="65934">MPSLTRASPLSARGVAGAFVCDLTGDGPLGSPDHYHDVVTTLVAMGASSCQAAPHRTVDGSLGVRPSIAKPRPLPVRPRVARRASTAPPNGTHQKHTRQQQHHQRQKQHSVPPALAALYLDGVRAVASWSRTASTATAHTMVGAACGDPCACGPMCLTPAGAMDCDALDATDIEGSLRLRLASIEEAFEYQAARRLVAALNRMVAGGTVHAVALHRPLWSRPTCLACTAACAPPRPSPVRAAHRYAETATCLSDATDVATSLSSFGGATTTATAKQTDAAPFATLDRVCVYAATRAVDGSVIWTARRRNDADRTVGSTATPTEPSLCTAPVTGHGAREAQALQSAVVAPSAGGSLGCVRCAAGKCIRGVAPSAPASGDVVNVDVGEVVGALAANLWEGIAGSVISISGGPEHRYRTLWSGVPGERPTTGLLDASAVPSATWLATETRALAVGSVGRCPASGSDALYACARIAYATARLADTTARQRAAHVGAPSDPRHPRPATPLSYGPSMDSPLAALAWMRGVASVFGATVDADGALSASVVSYRMHVLARDLERTPLTPIEPSRLPDEVRDLAHQLQASLRSPGTDQPNNDEGNSHKNNSDNDDDDDAKVGDFESDYQGWFVHSVFGPGCPQQK</sequence>
<evidence type="ECO:0000313" key="2">
    <source>
        <dbReference type="EMBL" id="AGO85663.1"/>
    </source>
</evidence>
<organism evidence="2 3">
    <name type="scientific">Pandoravirus salinus</name>
    <dbReference type="NCBI Taxonomy" id="1349410"/>
    <lineage>
        <taxon>Viruses</taxon>
        <taxon>Pandoravirus</taxon>
    </lineage>
</organism>